<feature type="region of interest" description="Disordered" evidence="1">
    <location>
        <begin position="182"/>
        <end position="1056"/>
    </location>
</feature>
<dbReference type="EMBL" id="KN881617">
    <property type="protein sequence ID" value="KIY53415.1"/>
    <property type="molecule type" value="Genomic_DNA"/>
</dbReference>
<feature type="compositionally biased region" description="Low complexity" evidence="1">
    <location>
        <begin position="517"/>
        <end position="530"/>
    </location>
</feature>
<feature type="compositionally biased region" description="Pro residues" evidence="1">
    <location>
        <begin position="503"/>
        <end position="516"/>
    </location>
</feature>
<feature type="compositionally biased region" description="Polar residues" evidence="1">
    <location>
        <begin position="623"/>
        <end position="651"/>
    </location>
</feature>
<feature type="compositionally biased region" description="Basic and acidic residues" evidence="1">
    <location>
        <begin position="752"/>
        <end position="763"/>
    </location>
</feature>
<evidence type="ECO:0000313" key="3">
    <source>
        <dbReference type="Proteomes" id="UP000054144"/>
    </source>
</evidence>
<feature type="compositionally biased region" description="Low complexity" evidence="1">
    <location>
        <begin position="569"/>
        <end position="584"/>
    </location>
</feature>
<feature type="compositionally biased region" description="Basic and acidic residues" evidence="1">
    <location>
        <begin position="609"/>
        <end position="619"/>
    </location>
</feature>
<sequence length="1056" mass="117947">MSHSSGHHINHAAAPLNGNGISPSNHQAEVPHPLLPSSGPQSGQFLGGHNFGYGDGFMSPIGQQMGMSMYMQAPIQQQQFYSPHQPQLAMQQQLQPTPMHQQYQQQVPQSQLQPAPSSQKASPVVEASPAQISESDTETNRDLLILEKLKDFIKSGQHEIYKPVPQVETLAKAFLGPIPDQVFYVPPDQPEAPAVSQKRAQEPAQQNTKQLDPLPVKPSTTDQVSLSSNASASALSASEKGKASARPSDTGSRASKEHERDADSQLGPDCDRAAPDSQRHHEPTVYPSDRFVPRDTVPARQDDFSSRREDLLLRRDIPPTRRDDSAPPRVLGRDEPVHRDAPQLRDNSLRPDEPPRRDEVAPRRDNLAKKEYPEAYPKRDVSIRREDISHREGREGLPRRPDTYPGFGRDDLVPRRDDYVSRHDDHYSVRDDRPRPPDPRRDGPSPRRDDFIPRRDNLSARRDENLRREEYPPRREELPPRPEPPGRREDAGRPPISANGLRPLPPRAEGAPPPPRSAIQAQAQVQAAAVRSDPPGARSVYPPPSVSSSSIRSNLSVSQASRGAPPPTSVNTPSSTSARSSSDTQVVPPRPIKLEERIAPLSDRIAPAPDDHADRRPLAERINSPSMNVMTTSGKVADSSSAKTAALQTGSPVVKQESVPTQTAPVPSLERRIAPPPSSVPGASQPTAKTVSQPSRGNQDDHRPSTYPPAPPQFAPSVVRDPVSASAGARPPPPSAKLEPSPVRVRPSSYRPDVDHPHYDPGGRDVGLPRYDERDREQSLPSRDRRDDRMSVDRVRLPDDRLHYSERVPIERPLSPPSATGIARDEQQLQERIERERERERFDRERDRERGTYPPPATAPLPSYNSYRTEYPAVYERERDVRPPNGYLPPKGDYYDRRPSSYAPPADHYERPWDPRDDNGRSYNRVAGGYAPPPIDDRDRPLPYPPPPSRYASPPPRRSPVPSSRVRPRTPSPDRSYKRPRGDHYPGSASRSPRSDYYPPLASASHSTYGYDDGYAREGYPPRLASYDRPRTPPRYVTPGYSRPLDDRDRRYTPRP</sequence>
<accession>A0A0D7ANH7</accession>
<dbReference type="Proteomes" id="UP000054144">
    <property type="component" value="Unassembled WGS sequence"/>
</dbReference>
<feature type="compositionally biased region" description="Basic and acidic residues" evidence="1">
    <location>
        <begin position="770"/>
        <end position="810"/>
    </location>
</feature>
<feature type="compositionally biased region" description="Low complexity" evidence="1">
    <location>
        <begin position="546"/>
        <end position="558"/>
    </location>
</feature>
<feature type="compositionally biased region" description="Low complexity" evidence="1">
    <location>
        <begin position="225"/>
        <end position="238"/>
    </location>
</feature>
<reference evidence="2 3" key="1">
    <citation type="journal article" date="2015" name="Fungal Genet. Biol.">
        <title>Evolution of novel wood decay mechanisms in Agaricales revealed by the genome sequences of Fistulina hepatica and Cylindrobasidium torrendii.</title>
        <authorList>
            <person name="Floudas D."/>
            <person name="Held B.W."/>
            <person name="Riley R."/>
            <person name="Nagy L.G."/>
            <person name="Koehler G."/>
            <person name="Ransdell A.S."/>
            <person name="Younus H."/>
            <person name="Chow J."/>
            <person name="Chiniquy J."/>
            <person name="Lipzen A."/>
            <person name="Tritt A."/>
            <person name="Sun H."/>
            <person name="Haridas S."/>
            <person name="LaButti K."/>
            <person name="Ohm R.A."/>
            <person name="Kues U."/>
            <person name="Blanchette R.A."/>
            <person name="Grigoriev I.V."/>
            <person name="Minto R.E."/>
            <person name="Hibbett D.S."/>
        </authorList>
    </citation>
    <scope>NUCLEOTIDE SEQUENCE [LARGE SCALE GENOMIC DNA]</scope>
    <source>
        <strain evidence="2 3">ATCC 64428</strain>
    </source>
</reference>
<keyword evidence="3" id="KW-1185">Reference proteome</keyword>
<feature type="compositionally biased region" description="Low complexity" evidence="1">
    <location>
        <begin position="82"/>
        <end position="123"/>
    </location>
</feature>
<feature type="compositionally biased region" description="Pro residues" evidence="1">
    <location>
        <begin position="942"/>
        <end position="959"/>
    </location>
</feature>
<evidence type="ECO:0000313" key="2">
    <source>
        <dbReference type="EMBL" id="KIY53415.1"/>
    </source>
</evidence>
<name>A0A0D7ANH7_9AGAR</name>
<protein>
    <submittedName>
        <fullName evidence="2">Uncharacterized protein</fullName>
    </submittedName>
</protein>
<feature type="compositionally biased region" description="Polar residues" evidence="1">
    <location>
        <begin position="681"/>
        <end position="697"/>
    </location>
</feature>
<dbReference type="OrthoDB" id="3184410at2759"/>
<feature type="region of interest" description="Disordered" evidence="1">
    <location>
        <begin position="1"/>
        <end position="48"/>
    </location>
</feature>
<organism evidence="2 3">
    <name type="scientific">Fistulina hepatica ATCC 64428</name>
    <dbReference type="NCBI Taxonomy" id="1128425"/>
    <lineage>
        <taxon>Eukaryota</taxon>
        <taxon>Fungi</taxon>
        <taxon>Dikarya</taxon>
        <taxon>Basidiomycota</taxon>
        <taxon>Agaricomycotina</taxon>
        <taxon>Agaricomycetes</taxon>
        <taxon>Agaricomycetidae</taxon>
        <taxon>Agaricales</taxon>
        <taxon>Fistulinaceae</taxon>
        <taxon>Fistulina</taxon>
    </lineage>
</organism>
<feature type="compositionally biased region" description="Basic and acidic residues" evidence="1">
    <location>
        <begin position="1044"/>
        <end position="1056"/>
    </location>
</feature>
<feature type="compositionally biased region" description="Basic and acidic residues" evidence="1">
    <location>
        <begin position="975"/>
        <end position="984"/>
    </location>
</feature>
<dbReference type="AlphaFoldDB" id="A0A0D7ANH7"/>
<evidence type="ECO:0000256" key="1">
    <source>
        <dbReference type="SAM" id="MobiDB-lite"/>
    </source>
</evidence>
<feature type="compositionally biased region" description="Basic and acidic residues" evidence="1">
    <location>
        <begin position="823"/>
        <end position="851"/>
    </location>
</feature>
<feature type="region of interest" description="Disordered" evidence="1">
    <location>
        <begin position="82"/>
        <end position="138"/>
    </location>
</feature>
<feature type="compositionally biased region" description="Basic and acidic residues" evidence="1">
    <location>
        <begin position="907"/>
        <end position="920"/>
    </location>
</feature>
<feature type="compositionally biased region" description="Basic and acidic residues" evidence="1">
    <location>
        <begin position="300"/>
        <end position="492"/>
    </location>
</feature>
<gene>
    <name evidence="2" type="ORF">FISHEDRAFT_68891</name>
</gene>
<proteinExistence type="predicted"/>
<feature type="compositionally biased region" description="Basic and acidic residues" evidence="1">
    <location>
        <begin position="254"/>
        <end position="283"/>
    </location>
</feature>
<feature type="compositionally biased region" description="Basic residues" evidence="1">
    <location>
        <begin position="1"/>
        <end position="10"/>
    </location>
</feature>